<evidence type="ECO:0000313" key="2">
    <source>
        <dbReference type="EMBL" id="PKT73872.1"/>
    </source>
</evidence>
<dbReference type="Gene3D" id="2.130.10.10">
    <property type="entry name" value="YVTN repeat-like/Quinoprotein amine dehydrogenase"/>
    <property type="match status" value="1"/>
</dbReference>
<dbReference type="SUPFAM" id="SSF51004">
    <property type="entry name" value="C-terminal (heme d1) domain of cytochrome cd1-nitrite reductase"/>
    <property type="match status" value="1"/>
</dbReference>
<dbReference type="EMBL" id="PJOS01000007">
    <property type="protein sequence ID" value="PKT73872.1"/>
    <property type="molecule type" value="Genomic_DNA"/>
</dbReference>
<dbReference type="AlphaFoldDB" id="A0A2I0SVD6"/>
<dbReference type="RefSeq" id="WP_103548277.1">
    <property type="nucleotide sequence ID" value="NZ_JBHJSK010000026.1"/>
</dbReference>
<comment type="caution">
    <text evidence="2">The sequence shown here is derived from an EMBL/GenBank/DDBJ whole genome shotgun (WGS) entry which is preliminary data.</text>
</comment>
<dbReference type="Proteomes" id="UP000236178">
    <property type="component" value="Unassembled WGS sequence"/>
</dbReference>
<dbReference type="OrthoDB" id="4332189at2"/>
<dbReference type="SUPFAM" id="SSF63825">
    <property type="entry name" value="YWTD domain"/>
    <property type="match status" value="1"/>
</dbReference>
<accession>A0A2I0SVD6</accession>
<dbReference type="InterPro" id="IPR011048">
    <property type="entry name" value="Haem_d1_sf"/>
</dbReference>
<name>A0A2I0SVD6_9ACTN</name>
<gene>
    <name evidence="2" type="ORF">CW362_05830</name>
</gene>
<feature type="chain" id="PRO_5039508953" description="Ig-like domain repeat protein" evidence="1">
    <location>
        <begin position="21"/>
        <end position="663"/>
    </location>
</feature>
<evidence type="ECO:0008006" key="4">
    <source>
        <dbReference type="Google" id="ProtNLM"/>
    </source>
</evidence>
<protein>
    <recommendedName>
        <fullName evidence="4">Ig-like domain repeat protein</fullName>
    </recommendedName>
</protein>
<proteinExistence type="predicted"/>
<reference evidence="2 3" key="1">
    <citation type="submission" date="2017-12" db="EMBL/GenBank/DDBJ databases">
        <title>Streptomyces populusis sp. nov., a novel endophytic actinobacterium isolated from stems of Populus adenopoda Maxim.</title>
        <authorList>
            <person name="Wang Z."/>
        </authorList>
    </citation>
    <scope>NUCLEOTIDE SEQUENCE [LARGE SCALE GENOMIC DNA]</scope>
    <source>
        <strain evidence="2 3">A249</strain>
    </source>
</reference>
<evidence type="ECO:0000313" key="3">
    <source>
        <dbReference type="Proteomes" id="UP000236178"/>
    </source>
</evidence>
<keyword evidence="3" id="KW-1185">Reference proteome</keyword>
<keyword evidence="1" id="KW-0732">Signal</keyword>
<organism evidence="2 3">
    <name type="scientific">Streptomyces populi</name>
    <dbReference type="NCBI Taxonomy" id="2058924"/>
    <lineage>
        <taxon>Bacteria</taxon>
        <taxon>Bacillati</taxon>
        <taxon>Actinomycetota</taxon>
        <taxon>Actinomycetes</taxon>
        <taxon>Kitasatosporales</taxon>
        <taxon>Streptomycetaceae</taxon>
        <taxon>Streptomyces</taxon>
    </lineage>
</organism>
<feature type="signal peptide" evidence="1">
    <location>
        <begin position="1"/>
        <end position="20"/>
    </location>
</feature>
<dbReference type="InterPro" id="IPR015943">
    <property type="entry name" value="WD40/YVTN_repeat-like_dom_sf"/>
</dbReference>
<sequence>MRKRTLSMATAFAVAFGSVALTVGTATTAAADSSKVLPVKSVGDIVVDGVHRRVFVSDPSNGKIVVTDYSGSVVKQITSLPGVQGLELSADSGTLYAAVPGGNDAIVAVDTATATQSDRYPTGNTDPKYPALAGGRLWFGYGSAGQGNIGSVDLTGPEHKVALAQDADSPWFAAPMLASAPGAPGQLVAGIPVQSPLELAVYDVSGDTVVRTAHTSPSSGGSLADLAVTPDGKDVVVAGAGPNAHTVYRTSDLSDDGTYRTVAYPNAVDIAPSGMVAAGSFAWYDPDVYVFRSGATSALRQYDFPNTGDSSGADTLAESGLAWAPDQSRLFAVSTNSLGVYSLRVLVDAAKPATSVSVSAPATATRARKLTVKGKVTSKEALPAGVRLTLTRTDLESPGGKSLGSVAVAADGTYSFTDTPTVGGNVKYTAAYAGDPAHAAGSGSDTVAVSRATPALTLNNNGKVYSYGADVKFTAHLGSTYKNRTVEIWADPYGSDKPNTRVRTGRVDASGNLSVTLDLKRNATVTAKFAGDARYAAKSVTVKVGARVSVSTAVSKHYTTRSVYGHTYYYFHQSTDPVFTTTMTAYPGRKQRLQMQAYSQGSWVTTGTQYFTLSSSGKSQVQITGTPPKNVRFRVRDSYVKGSSGDSVNSTTDGAWKYFLFTG</sequence>
<evidence type="ECO:0000256" key="1">
    <source>
        <dbReference type="SAM" id="SignalP"/>
    </source>
</evidence>